<keyword evidence="2 8" id="KW-0813">Transport</keyword>
<feature type="transmembrane region" description="Helical" evidence="11">
    <location>
        <begin position="225"/>
        <end position="245"/>
    </location>
</feature>
<dbReference type="InterPro" id="IPR003280">
    <property type="entry name" value="2pore_dom_K_chnl"/>
</dbReference>
<comment type="similarity">
    <text evidence="8">Belongs to the two pore domain potassium channel (TC 1.A.1.8) family.</text>
</comment>
<keyword evidence="5 8" id="KW-0406">Ion transport</keyword>
<dbReference type="Pfam" id="PF07885">
    <property type="entry name" value="Ion_trans_2"/>
    <property type="match status" value="2"/>
</dbReference>
<dbReference type="InterPro" id="IPR013099">
    <property type="entry name" value="K_chnl_dom"/>
</dbReference>
<feature type="region of interest" description="Disordered" evidence="10">
    <location>
        <begin position="520"/>
        <end position="552"/>
    </location>
</feature>
<dbReference type="SUPFAM" id="SSF81324">
    <property type="entry name" value="Voltage-gated potassium channels"/>
    <property type="match status" value="2"/>
</dbReference>
<proteinExistence type="inferred from homology"/>
<feature type="transmembrane region" description="Helical" evidence="11">
    <location>
        <begin position="323"/>
        <end position="344"/>
    </location>
</feature>
<evidence type="ECO:0000256" key="1">
    <source>
        <dbReference type="ARBA" id="ARBA00004141"/>
    </source>
</evidence>
<feature type="transmembrane region" description="Helical" evidence="11">
    <location>
        <begin position="413"/>
        <end position="432"/>
    </location>
</feature>
<dbReference type="GO" id="GO:0030322">
    <property type="term" value="P:stabilization of membrane potential"/>
    <property type="evidence" value="ECO:0007669"/>
    <property type="project" value="TreeGrafter"/>
</dbReference>
<feature type="compositionally biased region" description="Polar residues" evidence="10">
    <location>
        <begin position="590"/>
        <end position="604"/>
    </location>
</feature>
<evidence type="ECO:0000256" key="2">
    <source>
        <dbReference type="ARBA" id="ARBA00022448"/>
    </source>
</evidence>
<feature type="transmembrane region" description="Helical" evidence="11">
    <location>
        <begin position="350"/>
        <end position="370"/>
    </location>
</feature>
<evidence type="ECO:0000256" key="8">
    <source>
        <dbReference type="RuleBase" id="RU003857"/>
    </source>
</evidence>
<comment type="caution">
    <text evidence="13">The sequence shown here is derived from an EMBL/GenBank/DDBJ whole genome shotgun (WGS) entry which is preliminary data.</text>
</comment>
<evidence type="ECO:0000313" key="13">
    <source>
        <dbReference type="EMBL" id="CAD6187071.1"/>
    </source>
</evidence>
<feature type="compositionally biased region" description="Basic and acidic residues" evidence="10">
    <location>
        <begin position="47"/>
        <end position="61"/>
    </location>
</feature>
<comment type="subcellular location">
    <subcellularLocation>
        <location evidence="1">Membrane</location>
        <topology evidence="1">Multi-pass membrane protein</topology>
    </subcellularLocation>
</comment>
<reference evidence="13" key="1">
    <citation type="submission" date="2020-10" db="EMBL/GenBank/DDBJ databases">
        <authorList>
            <person name="Kikuchi T."/>
        </authorList>
    </citation>
    <scope>NUCLEOTIDE SEQUENCE</scope>
    <source>
        <strain evidence="13">NKZ352</strain>
    </source>
</reference>
<keyword evidence="3 8" id="KW-0812">Transmembrane</keyword>
<evidence type="ECO:0000259" key="12">
    <source>
        <dbReference type="Pfam" id="PF07885"/>
    </source>
</evidence>
<evidence type="ECO:0000256" key="5">
    <source>
        <dbReference type="ARBA" id="ARBA00023065"/>
    </source>
</evidence>
<evidence type="ECO:0000256" key="3">
    <source>
        <dbReference type="ARBA" id="ARBA00022692"/>
    </source>
</evidence>
<evidence type="ECO:0000256" key="10">
    <source>
        <dbReference type="SAM" id="MobiDB-lite"/>
    </source>
</evidence>
<feature type="coiled-coil region" evidence="9">
    <location>
        <begin position="254"/>
        <end position="305"/>
    </location>
</feature>
<protein>
    <recommendedName>
        <fullName evidence="12">Potassium channel domain-containing protein</fullName>
    </recommendedName>
</protein>
<feature type="compositionally biased region" description="Acidic residues" evidence="10">
    <location>
        <begin position="62"/>
        <end position="77"/>
    </location>
</feature>
<gene>
    <name evidence="13" type="ORF">CAUJ_LOCUS2990</name>
</gene>
<feature type="domain" description="Potassium channel" evidence="12">
    <location>
        <begin position="417"/>
        <end position="491"/>
    </location>
</feature>
<keyword evidence="14" id="KW-1185">Reference proteome</keyword>
<evidence type="ECO:0000256" key="7">
    <source>
        <dbReference type="ARBA" id="ARBA00023303"/>
    </source>
</evidence>
<dbReference type="Proteomes" id="UP000835052">
    <property type="component" value="Unassembled WGS sequence"/>
</dbReference>
<dbReference type="PANTHER" id="PTHR11003:SF106">
    <property type="entry name" value="POTASSIUM CHANNEL DOMAIN-CONTAINING PROTEIN"/>
    <property type="match status" value="1"/>
</dbReference>
<dbReference type="FunFam" id="1.10.287.70:FF:000151">
    <property type="entry name" value="TWiK family of potassium channels"/>
    <property type="match status" value="1"/>
</dbReference>
<keyword evidence="4 11" id="KW-1133">Transmembrane helix</keyword>
<evidence type="ECO:0000313" key="14">
    <source>
        <dbReference type="Proteomes" id="UP000835052"/>
    </source>
</evidence>
<keyword evidence="7 8" id="KW-0407">Ion channel</keyword>
<evidence type="ECO:0000256" key="6">
    <source>
        <dbReference type="ARBA" id="ARBA00023136"/>
    </source>
</evidence>
<accession>A0A8S1GVK1</accession>
<dbReference type="AlphaFoldDB" id="A0A8S1GVK1"/>
<feature type="compositionally biased region" description="Polar residues" evidence="10">
    <location>
        <begin position="1"/>
        <end position="12"/>
    </location>
</feature>
<evidence type="ECO:0000256" key="11">
    <source>
        <dbReference type="SAM" id="Phobius"/>
    </source>
</evidence>
<dbReference type="EMBL" id="CAJGYM010000005">
    <property type="protein sequence ID" value="CAD6187071.1"/>
    <property type="molecule type" value="Genomic_DNA"/>
</dbReference>
<feature type="transmembrane region" description="Helical" evidence="11">
    <location>
        <begin position="444"/>
        <end position="463"/>
    </location>
</feature>
<dbReference type="GO" id="GO:0005886">
    <property type="term" value="C:plasma membrane"/>
    <property type="evidence" value="ECO:0007669"/>
    <property type="project" value="TreeGrafter"/>
</dbReference>
<name>A0A8S1GVK1_9PELO</name>
<dbReference type="PANTHER" id="PTHR11003">
    <property type="entry name" value="POTASSIUM CHANNEL, SUBFAMILY K"/>
    <property type="match status" value="1"/>
</dbReference>
<keyword evidence="9" id="KW-0175">Coiled coil</keyword>
<evidence type="ECO:0000256" key="4">
    <source>
        <dbReference type="ARBA" id="ARBA00022989"/>
    </source>
</evidence>
<feature type="compositionally biased region" description="Basic and acidic residues" evidence="10">
    <location>
        <begin position="22"/>
        <end position="40"/>
    </location>
</feature>
<dbReference type="GO" id="GO:0015271">
    <property type="term" value="F:outward rectifier potassium channel activity"/>
    <property type="evidence" value="ECO:0007669"/>
    <property type="project" value="TreeGrafter"/>
</dbReference>
<dbReference type="PRINTS" id="PR01333">
    <property type="entry name" value="2POREKCHANEL"/>
</dbReference>
<dbReference type="OrthoDB" id="297496at2759"/>
<keyword evidence="6 11" id="KW-0472">Membrane</keyword>
<dbReference type="GO" id="GO:0022841">
    <property type="term" value="F:potassium ion leak channel activity"/>
    <property type="evidence" value="ECO:0007669"/>
    <property type="project" value="TreeGrafter"/>
</dbReference>
<organism evidence="13 14">
    <name type="scientific">Caenorhabditis auriculariae</name>
    <dbReference type="NCBI Taxonomy" id="2777116"/>
    <lineage>
        <taxon>Eukaryota</taxon>
        <taxon>Metazoa</taxon>
        <taxon>Ecdysozoa</taxon>
        <taxon>Nematoda</taxon>
        <taxon>Chromadorea</taxon>
        <taxon>Rhabditida</taxon>
        <taxon>Rhabditina</taxon>
        <taxon>Rhabditomorpha</taxon>
        <taxon>Rhabditoidea</taxon>
        <taxon>Rhabditidae</taxon>
        <taxon>Peloderinae</taxon>
        <taxon>Caenorhabditis</taxon>
    </lineage>
</organism>
<feature type="region of interest" description="Disordered" evidence="10">
    <location>
        <begin position="1"/>
        <end position="95"/>
    </location>
</feature>
<sequence length="634" mass="72163">MAVPDETSSQENVFHGTPASYREVRRWNHAHPSRETHEVSDVAAPKETLHTIAEEEKKSLDPSDEDSQGQRSDDEEDAKTNRRRRSVSECTSPEVVELPRRAVSTMTVDAVEPPNFARQNSDQARVTPNLFEKNGVPRRESQDYVDSYYEKNQYTVTGKHDTYNKLPLHLQRRMEKFREQDNQSHVSRNSTPGAFGEPVVPTVRRFDTSFYWLVFNRKRLGFRHIFLLLIVLLYTFFGATVFYFVEGTNEKAMIQEHQEKLKVLILKIAEEMADAVNDPMTNVTLQQMEDYLRDAYIQLQKEENQYKWSTYYKLEDVDHHLKWTYASAFFFCMNVYTTTGYGAISAETALGQAFTIFYGFLFVPITLIVLRDLGQLCLVHITRIYAHALTYWRKLNGEKEIDDDEMISLPIKFCLALLLGYLLFCTTFVYVYDGISGHETNEGISYFLAFYFSFISLSTIGLGDVMPNNVPYAPVISIMFFLGMAITKVVNRNTYITLENGIVGFLTLMEAKLDSLAARKTAPKDVETPKTRPPVSNVPSTDGAPDQDPANEFLNNFTVRSLATFMKSNHDIYGGGFGRVHLRRGDLLQQGGSTDTPVPTTAASAPQGHRQRAASVSVTQRSGHPLHHRESVNF</sequence>
<evidence type="ECO:0000256" key="9">
    <source>
        <dbReference type="SAM" id="Coils"/>
    </source>
</evidence>
<dbReference type="Gene3D" id="1.10.287.70">
    <property type="match status" value="1"/>
</dbReference>
<feature type="transmembrane region" description="Helical" evidence="11">
    <location>
        <begin position="470"/>
        <end position="490"/>
    </location>
</feature>
<feature type="domain" description="Potassium channel" evidence="12">
    <location>
        <begin position="311"/>
        <end position="376"/>
    </location>
</feature>
<feature type="region of interest" description="Disordered" evidence="10">
    <location>
        <begin position="588"/>
        <end position="634"/>
    </location>
</feature>